<keyword evidence="4" id="KW-0156">Chromatin regulator</keyword>
<keyword evidence="5" id="KW-0012">Acyltransferase</keyword>
<evidence type="ECO:0000256" key="7">
    <source>
        <dbReference type="ARBA" id="ARBA00026111"/>
    </source>
</evidence>
<comment type="catalytic activity">
    <reaction evidence="9">
        <text>L-lysyl-[protein] + acetyl-CoA = N(6)-acetyl-L-lysyl-[protein] + CoA + H(+)</text>
        <dbReference type="Rhea" id="RHEA:45948"/>
        <dbReference type="Rhea" id="RHEA-COMP:9752"/>
        <dbReference type="Rhea" id="RHEA-COMP:10731"/>
        <dbReference type="ChEBI" id="CHEBI:15378"/>
        <dbReference type="ChEBI" id="CHEBI:29969"/>
        <dbReference type="ChEBI" id="CHEBI:57287"/>
        <dbReference type="ChEBI" id="CHEBI:57288"/>
        <dbReference type="ChEBI" id="CHEBI:61930"/>
        <dbReference type="EC" id="2.3.1.48"/>
    </reaction>
</comment>
<dbReference type="GO" id="GO:0120518">
    <property type="term" value="F:protein N-terminal-methionine acetyltransferase activity"/>
    <property type="evidence" value="ECO:0007669"/>
    <property type="project" value="UniProtKB-EC"/>
</dbReference>
<dbReference type="PANTHER" id="PTHR14744">
    <property type="entry name" value="N-ALPHA-ACETYLTRANSFERASE 60"/>
    <property type="match status" value="1"/>
</dbReference>
<reference evidence="12 13" key="1">
    <citation type="journal article" date="2018" name="Gigascience">
        <title>Genomes of trombidid mites reveal novel predicted allergens and laterally-transferred genes associated with secondary metabolism.</title>
        <authorList>
            <person name="Dong X."/>
            <person name="Chaisiri K."/>
            <person name="Xia D."/>
            <person name="Armstrong S.D."/>
            <person name="Fang Y."/>
            <person name="Donnelly M.J."/>
            <person name="Kadowaki T."/>
            <person name="McGarry J.W."/>
            <person name="Darby A.C."/>
            <person name="Makepeace B.L."/>
        </authorList>
    </citation>
    <scope>NUCLEOTIDE SEQUENCE [LARGE SCALE GENOMIC DNA]</scope>
    <source>
        <strain evidence="12">UoL-UT</strain>
    </source>
</reference>
<dbReference type="GO" id="GO:0000139">
    <property type="term" value="C:Golgi membrane"/>
    <property type="evidence" value="ECO:0007669"/>
    <property type="project" value="TreeGrafter"/>
</dbReference>
<dbReference type="OrthoDB" id="47017at2759"/>
<comment type="similarity">
    <text evidence="6">Belongs to the acetyltransferase family. NAA60 subfamily.</text>
</comment>
<name>A0A443SKL9_9ACAR</name>
<evidence type="ECO:0000256" key="5">
    <source>
        <dbReference type="ARBA" id="ARBA00023315"/>
    </source>
</evidence>
<keyword evidence="3" id="KW-0159">Chromosome partition</keyword>
<proteinExistence type="inferred from homology"/>
<dbReference type="InterPro" id="IPR000182">
    <property type="entry name" value="GNAT_dom"/>
</dbReference>
<keyword evidence="13" id="KW-1185">Reference proteome</keyword>
<dbReference type="CDD" id="cd04301">
    <property type="entry name" value="NAT_SF"/>
    <property type="match status" value="1"/>
</dbReference>
<evidence type="ECO:0000313" key="12">
    <source>
        <dbReference type="EMBL" id="RWS28071.1"/>
    </source>
</evidence>
<evidence type="ECO:0000256" key="8">
    <source>
        <dbReference type="ARBA" id="ARBA00026144"/>
    </source>
</evidence>
<evidence type="ECO:0000259" key="11">
    <source>
        <dbReference type="PROSITE" id="PS51186"/>
    </source>
</evidence>
<dbReference type="EMBL" id="NCKV01001606">
    <property type="protein sequence ID" value="RWS28071.1"/>
    <property type="molecule type" value="Genomic_DNA"/>
</dbReference>
<dbReference type="EC" id="2.3.1.259" evidence="7"/>
<dbReference type="PANTHER" id="PTHR14744:SF15">
    <property type="entry name" value="N-ALPHA-ACETYLTRANSFERASE 60"/>
    <property type="match status" value="1"/>
</dbReference>
<organism evidence="12 13">
    <name type="scientific">Leptotrombidium deliense</name>
    <dbReference type="NCBI Taxonomy" id="299467"/>
    <lineage>
        <taxon>Eukaryota</taxon>
        <taxon>Metazoa</taxon>
        <taxon>Ecdysozoa</taxon>
        <taxon>Arthropoda</taxon>
        <taxon>Chelicerata</taxon>
        <taxon>Arachnida</taxon>
        <taxon>Acari</taxon>
        <taxon>Acariformes</taxon>
        <taxon>Trombidiformes</taxon>
        <taxon>Prostigmata</taxon>
        <taxon>Anystina</taxon>
        <taxon>Parasitengona</taxon>
        <taxon>Trombiculoidea</taxon>
        <taxon>Trombiculidae</taxon>
        <taxon>Leptotrombidium</taxon>
    </lineage>
</organism>
<comment type="catalytic activity">
    <reaction evidence="10">
        <text>N-terminal L-methionyl-[transmembrane protein] + acetyl-CoA = N-terminal N(alpha)-acetyl-L-methionyl-[transmembrane protein] + CoA + H(+)</text>
        <dbReference type="Rhea" id="RHEA:50604"/>
        <dbReference type="Rhea" id="RHEA-COMP:12745"/>
        <dbReference type="Rhea" id="RHEA-COMP:12746"/>
        <dbReference type="ChEBI" id="CHEBI:15378"/>
        <dbReference type="ChEBI" id="CHEBI:57287"/>
        <dbReference type="ChEBI" id="CHEBI:57288"/>
        <dbReference type="ChEBI" id="CHEBI:64731"/>
        <dbReference type="ChEBI" id="CHEBI:133414"/>
        <dbReference type="EC" id="2.3.1.259"/>
    </reaction>
</comment>
<evidence type="ECO:0000256" key="10">
    <source>
        <dbReference type="ARBA" id="ARBA00048848"/>
    </source>
</evidence>
<protein>
    <recommendedName>
        <fullName evidence="8">N-alpha-acetyltransferase 60</fullName>
        <ecNumber evidence="7">2.3.1.259</ecNumber>
        <ecNumber evidence="1">2.3.1.48</ecNumber>
    </recommendedName>
</protein>
<dbReference type="EC" id="2.3.1.48" evidence="1"/>
<dbReference type="InterPro" id="IPR016181">
    <property type="entry name" value="Acyl_CoA_acyltransferase"/>
</dbReference>
<dbReference type="SUPFAM" id="SSF55729">
    <property type="entry name" value="Acyl-CoA N-acyltransferases (Nat)"/>
    <property type="match status" value="1"/>
</dbReference>
<dbReference type="VEuPathDB" id="VectorBase:LDEU003971"/>
<gene>
    <name evidence="12" type="ORF">B4U80_07151</name>
</gene>
<accession>A0A443SKL9</accession>
<dbReference type="PROSITE" id="PS51186">
    <property type="entry name" value="GNAT"/>
    <property type="match status" value="1"/>
</dbReference>
<evidence type="ECO:0000256" key="6">
    <source>
        <dbReference type="ARBA" id="ARBA00025774"/>
    </source>
</evidence>
<dbReference type="InterPro" id="IPR045141">
    <property type="entry name" value="NAA60-like"/>
</dbReference>
<feature type="domain" description="N-acetyltransferase" evidence="11">
    <location>
        <begin position="15"/>
        <end position="182"/>
    </location>
</feature>
<evidence type="ECO:0000256" key="3">
    <source>
        <dbReference type="ARBA" id="ARBA00022829"/>
    </source>
</evidence>
<comment type="caution">
    <text evidence="12">The sequence shown here is derived from an EMBL/GenBank/DDBJ whole genome shotgun (WGS) entry which is preliminary data.</text>
</comment>
<dbReference type="Pfam" id="PF00583">
    <property type="entry name" value="Acetyltransf_1"/>
    <property type="match status" value="1"/>
</dbReference>
<evidence type="ECO:0000256" key="1">
    <source>
        <dbReference type="ARBA" id="ARBA00013184"/>
    </source>
</evidence>
<dbReference type="Proteomes" id="UP000288716">
    <property type="component" value="Unassembled WGS sequence"/>
</dbReference>
<dbReference type="GO" id="GO:0007059">
    <property type="term" value="P:chromosome segregation"/>
    <property type="evidence" value="ECO:0007669"/>
    <property type="project" value="UniProtKB-KW"/>
</dbReference>
<evidence type="ECO:0000256" key="4">
    <source>
        <dbReference type="ARBA" id="ARBA00022853"/>
    </source>
</evidence>
<dbReference type="GO" id="GO:0004402">
    <property type="term" value="F:histone acetyltransferase activity"/>
    <property type="evidence" value="ECO:0007669"/>
    <property type="project" value="TreeGrafter"/>
</dbReference>
<evidence type="ECO:0000256" key="2">
    <source>
        <dbReference type="ARBA" id="ARBA00022679"/>
    </source>
</evidence>
<sequence>MTKICIDGISIKVPVELRFLCPNDVPTVRQLCKEWFPIAYPKTWYEDITSNPRFFTLAATLNSQIVGLIVAEIKPQLKCNAEDQGLLSKQFSKHTSVAYILTLGVVKEHRRYGIATLLLDNFIEHLMKSRDCKAVYLHVLTTNLVAIRFYEKRQFRRHLYLPLYYYINGEGKDGFSYVLYINGGHHPWFLLYPFQSKLNIHVIYVK</sequence>
<dbReference type="Gene3D" id="3.40.630.30">
    <property type="match status" value="1"/>
</dbReference>
<keyword evidence="2" id="KW-0808">Transferase</keyword>
<dbReference type="AlphaFoldDB" id="A0A443SKL9"/>
<evidence type="ECO:0000313" key="13">
    <source>
        <dbReference type="Proteomes" id="UP000288716"/>
    </source>
</evidence>
<dbReference type="STRING" id="299467.A0A443SKL9"/>
<evidence type="ECO:0000256" key="9">
    <source>
        <dbReference type="ARBA" id="ARBA00048017"/>
    </source>
</evidence>